<dbReference type="Pfam" id="PF04316">
    <property type="entry name" value="FlgM"/>
    <property type="match status" value="1"/>
</dbReference>
<reference evidence="3" key="2">
    <citation type="submission" date="2020-10" db="EMBL/GenBank/DDBJ databases">
        <title>Comparative genomics of the Acetobacterium genus.</title>
        <authorList>
            <person name="Marshall C."/>
            <person name="May H."/>
            <person name="Norman S."/>
        </authorList>
    </citation>
    <scope>NUCLEOTIDE SEQUENCE</scope>
    <source>
        <strain evidence="3">DER-2019</strain>
    </source>
</reference>
<sequence>MKIGLANNNTTVQSKIGQEVTTESTRKVDAQESKKSIAKSKTDSTEISSNHNTSFEDSRLNVAKSSILYDVTVKESNRLSELKEAVNNGTYNVSADSIAAAILKK</sequence>
<feature type="domain" description="Anti-sigma-28 factor FlgM C-terminal" evidence="2">
    <location>
        <begin position="76"/>
        <end position="104"/>
    </location>
</feature>
<feature type="compositionally biased region" description="Basic and acidic residues" evidence="1">
    <location>
        <begin position="24"/>
        <end position="44"/>
    </location>
</feature>
<gene>
    <name evidence="3" type="ORF">GH810_09950</name>
</gene>
<dbReference type="InterPro" id="IPR035890">
    <property type="entry name" value="Anti-sigma-28_factor_FlgM_sf"/>
</dbReference>
<dbReference type="OrthoDB" id="1778762at2"/>
<organism evidence="3 4">
    <name type="scientific">Acetobacterium paludosum</name>
    <dbReference type="NCBI Taxonomy" id="52693"/>
    <lineage>
        <taxon>Bacteria</taxon>
        <taxon>Bacillati</taxon>
        <taxon>Bacillota</taxon>
        <taxon>Clostridia</taxon>
        <taxon>Eubacteriales</taxon>
        <taxon>Eubacteriaceae</taxon>
        <taxon>Acetobacterium</taxon>
    </lineage>
</organism>
<evidence type="ECO:0000256" key="1">
    <source>
        <dbReference type="SAM" id="MobiDB-lite"/>
    </source>
</evidence>
<feature type="region of interest" description="Disordered" evidence="1">
    <location>
        <begin position="16"/>
        <end position="54"/>
    </location>
</feature>
<dbReference type="RefSeq" id="WP_148568235.1">
    <property type="nucleotide sequence ID" value="NZ_RXYA01000015.1"/>
</dbReference>
<keyword evidence="4" id="KW-1185">Reference proteome</keyword>
<accession>A0A923HUN5</accession>
<dbReference type="EMBL" id="WJBD01000011">
    <property type="protein sequence ID" value="MBC3888631.1"/>
    <property type="molecule type" value="Genomic_DNA"/>
</dbReference>
<dbReference type="InterPro" id="IPR031316">
    <property type="entry name" value="FlgM_C"/>
</dbReference>
<dbReference type="Proteomes" id="UP000616595">
    <property type="component" value="Unassembled WGS sequence"/>
</dbReference>
<name>A0A923HUN5_9FIRM</name>
<comment type="caution">
    <text evidence="3">The sequence shown here is derived from an EMBL/GenBank/DDBJ whole genome shotgun (WGS) entry which is preliminary data.</text>
</comment>
<reference evidence="3" key="1">
    <citation type="submission" date="2019-10" db="EMBL/GenBank/DDBJ databases">
        <authorList>
            <person name="Ross D.E."/>
            <person name="Gulliver D."/>
        </authorList>
    </citation>
    <scope>NUCLEOTIDE SEQUENCE</scope>
    <source>
        <strain evidence="3">DER-2019</strain>
    </source>
</reference>
<proteinExistence type="predicted"/>
<dbReference type="AlphaFoldDB" id="A0A923HUN5"/>
<evidence type="ECO:0000313" key="4">
    <source>
        <dbReference type="Proteomes" id="UP000616595"/>
    </source>
</evidence>
<evidence type="ECO:0000259" key="2">
    <source>
        <dbReference type="Pfam" id="PF04316"/>
    </source>
</evidence>
<dbReference type="SUPFAM" id="SSF101498">
    <property type="entry name" value="Anti-sigma factor FlgM"/>
    <property type="match status" value="1"/>
</dbReference>
<evidence type="ECO:0000313" key="3">
    <source>
        <dbReference type="EMBL" id="MBC3888631.1"/>
    </source>
</evidence>
<protein>
    <recommendedName>
        <fullName evidence="2">Anti-sigma-28 factor FlgM C-terminal domain-containing protein</fullName>
    </recommendedName>
</protein>